<dbReference type="RefSeq" id="WP_345219136.1">
    <property type="nucleotide sequence ID" value="NZ_BAABGN010000015.1"/>
</dbReference>
<evidence type="ECO:0000259" key="1">
    <source>
        <dbReference type="Pfam" id="PF01738"/>
    </source>
</evidence>
<dbReference type="Gene3D" id="3.40.50.1820">
    <property type="entry name" value="alpha/beta hydrolase"/>
    <property type="match status" value="1"/>
</dbReference>
<keyword evidence="3" id="KW-1185">Reference proteome</keyword>
<dbReference type="Proteomes" id="UP001500622">
    <property type="component" value="Unassembled WGS sequence"/>
</dbReference>
<dbReference type="InterPro" id="IPR002925">
    <property type="entry name" value="Dienelactn_hydro"/>
</dbReference>
<reference evidence="3" key="1">
    <citation type="journal article" date="2019" name="Int. J. Syst. Evol. Microbiol.">
        <title>The Global Catalogue of Microorganisms (GCM) 10K type strain sequencing project: providing services to taxonomists for standard genome sequencing and annotation.</title>
        <authorList>
            <consortium name="The Broad Institute Genomics Platform"/>
            <consortium name="The Broad Institute Genome Sequencing Center for Infectious Disease"/>
            <person name="Wu L."/>
            <person name="Ma J."/>
        </authorList>
    </citation>
    <scope>NUCLEOTIDE SEQUENCE [LARGE SCALE GENOMIC DNA]</scope>
    <source>
        <strain evidence="3">JCM 17810</strain>
    </source>
</reference>
<dbReference type="SUPFAM" id="SSF53474">
    <property type="entry name" value="alpha/beta-Hydrolases"/>
    <property type="match status" value="1"/>
</dbReference>
<accession>A0ABP8LSN6</accession>
<name>A0ABP8LSN6_9MICO</name>
<dbReference type="InterPro" id="IPR051049">
    <property type="entry name" value="Dienelactone_hydrolase-like"/>
</dbReference>
<organism evidence="2 3">
    <name type="scientific">Georgenia halophila</name>
    <dbReference type="NCBI Taxonomy" id="620889"/>
    <lineage>
        <taxon>Bacteria</taxon>
        <taxon>Bacillati</taxon>
        <taxon>Actinomycetota</taxon>
        <taxon>Actinomycetes</taxon>
        <taxon>Micrococcales</taxon>
        <taxon>Bogoriellaceae</taxon>
        <taxon>Georgenia</taxon>
    </lineage>
</organism>
<sequence length="234" mass="24771">MASDRTVVTAPTPDGPMPAHLWLPGSGTGPGILLLQEIFGVSEYIRSRGADLADLGYVVLAPEIYWRLESSTVDESRDDVLEQGLELMGRVDWPTAVADAVAALGALEERPEVTGATAVMGFCFGGGLAFNVAAVADVKVLVSYYGSAIPSLLPLAGQVDAASLHIFGTDDAYIPPETVEEIRQAVDGPGTEFHLHEGAGHAFDNPHPVFHHAAASAAAWEQTTDFLARRLPVR</sequence>
<proteinExistence type="predicted"/>
<protein>
    <submittedName>
        <fullName evidence="2">Dienelactone hydrolase family protein</fullName>
    </submittedName>
</protein>
<evidence type="ECO:0000313" key="2">
    <source>
        <dbReference type="EMBL" id="GAA4433720.1"/>
    </source>
</evidence>
<dbReference type="EMBL" id="BAABGN010000015">
    <property type="protein sequence ID" value="GAA4433720.1"/>
    <property type="molecule type" value="Genomic_DNA"/>
</dbReference>
<dbReference type="GO" id="GO:0016787">
    <property type="term" value="F:hydrolase activity"/>
    <property type="evidence" value="ECO:0007669"/>
    <property type="project" value="UniProtKB-KW"/>
</dbReference>
<keyword evidence="2" id="KW-0378">Hydrolase</keyword>
<dbReference type="PANTHER" id="PTHR46623:SF6">
    <property type="entry name" value="ALPHA_BETA-HYDROLASES SUPERFAMILY PROTEIN"/>
    <property type="match status" value="1"/>
</dbReference>
<gene>
    <name evidence="2" type="ORF">GCM10023169_40890</name>
</gene>
<comment type="caution">
    <text evidence="2">The sequence shown here is derived from an EMBL/GenBank/DDBJ whole genome shotgun (WGS) entry which is preliminary data.</text>
</comment>
<dbReference type="InterPro" id="IPR029058">
    <property type="entry name" value="AB_hydrolase_fold"/>
</dbReference>
<evidence type="ECO:0000313" key="3">
    <source>
        <dbReference type="Proteomes" id="UP001500622"/>
    </source>
</evidence>
<feature type="domain" description="Dienelactone hydrolase" evidence="1">
    <location>
        <begin position="19"/>
        <end position="229"/>
    </location>
</feature>
<dbReference type="Pfam" id="PF01738">
    <property type="entry name" value="DLH"/>
    <property type="match status" value="1"/>
</dbReference>
<dbReference type="PANTHER" id="PTHR46623">
    <property type="entry name" value="CARBOXYMETHYLENEBUTENOLIDASE-RELATED"/>
    <property type="match status" value="1"/>
</dbReference>